<dbReference type="AlphaFoldDB" id="A0A0F9RMN0"/>
<comment type="caution">
    <text evidence="2">The sequence shown here is derived from an EMBL/GenBank/DDBJ whole genome shotgun (WGS) entry which is preliminary data.</text>
</comment>
<reference evidence="2" key="1">
    <citation type="journal article" date="2015" name="Nature">
        <title>Complex archaea that bridge the gap between prokaryotes and eukaryotes.</title>
        <authorList>
            <person name="Spang A."/>
            <person name="Saw J.H."/>
            <person name="Jorgensen S.L."/>
            <person name="Zaremba-Niedzwiedzka K."/>
            <person name="Martijn J."/>
            <person name="Lind A.E."/>
            <person name="van Eijk R."/>
            <person name="Schleper C."/>
            <person name="Guy L."/>
            <person name="Ettema T.J."/>
        </authorList>
    </citation>
    <scope>NUCLEOTIDE SEQUENCE</scope>
</reference>
<accession>A0A0F9RMN0</accession>
<dbReference type="EMBL" id="LAZR01003415">
    <property type="protein sequence ID" value="KKN18558.1"/>
    <property type="molecule type" value="Genomic_DNA"/>
</dbReference>
<gene>
    <name evidence="2" type="ORF">LCGC14_0954510</name>
</gene>
<evidence type="ECO:0000256" key="1">
    <source>
        <dbReference type="SAM" id="MobiDB-lite"/>
    </source>
</evidence>
<dbReference type="Gene3D" id="1.10.287.950">
    <property type="entry name" value="Methyl-accepting chemotaxis protein"/>
    <property type="match status" value="1"/>
</dbReference>
<feature type="region of interest" description="Disordered" evidence="1">
    <location>
        <begin position="1"/>
        <end position="26"/>
    </location>
</feature>
<protein>
    <recommendedName>
        <fullName evidence="3">Methyl-accepting chemotaxis protein</fullName>
    </recommendedName>
</protein>
<feature type="compositionally biased region" description="Basic and acidic residues" evidence="1">
    <location>
        <begin position="1"/>
        <end position="13"/>
    </location>
</feature>
<dbReference type="SUPFAM" id="SSF58104">
    <property type="entry name" value="Methyl-accepting chemotaxis protein (MCP) signaling domain"/>
    <property type="match status" value="1"/>
</dbReference>
<organism evidence="2">
    <name type="scientific">marine sediment metagenome</name>
    <dbReference type="NCBI Taxonomy" id="412755"/>
    <lineage>
        <taxon>unclassified sequences</taxon>
        <taxon>metagenomes</taxon>
        <taxon>ecological metagenomes</taxon>
    </lineage>
</organism>
<evidence type="ECO:0000313" key="2">
    <source>
        <dbReference type="EMBL" id="KKN18558.1"/>
    </source>
</evidence>
<feature type="compositionally biased region" description="Polar residues" evidence="1">
    <location>
        <begin position="14"/>
        <end position="26"/>
    </location>
</feature>
<proteinExistence type="predicted"/>
<sequence length="65" mass="7169">KHQGEEIALRVKEQSNATTQALSDSQEVSNLADQTLLSAQSTLQDAQQLSQLSDDLTKSMQFFKS</sequence>
<feature type="non-terminal residue" evidence="2">
    <location>
        <position position="1"/>
    </location>
</feature>
<name>A0A0F9RMN0_9ZZZZ</name>
<evidence type="ECO:0008006" key="3">
    <source>
        <dbReference type="Google" id="ProtNLM"/>
    </source>
</evidence>